<evidence type="ECO:0000313" key="3">
    <source>
        <dbReference type="EMBL" id="KAK0619745.1"/>
    </source>
</evidence>
<dbReference type="CDD" id="cd08267">
    <property type="entry name" value="MDR1"/>
    <property type="match status" value="1"/>
</dbReference>
<proteinExistence type="predicted"/>
<dbReference type="Gene3D" id="3.90.180.10">
    <property type="entry name" value="Medium-chain alcohol dehydrogenases, catalytic domain"/>
    <property type="match status" value="1"/>
</dbReference>
<comment type="caution">
    <text evidence="3">The sequence shown here is derived from an EMBL/GenBank/DDBJ whole genome shotgun (WGS) entry which is preliminary data.</text>
</comment>
<accession>A0AA40C006</accession>
<sequence length="370" mass="39976">MAAWAHSARGLPRTVLTLNPSHPVPPFPPTSPADQSQEWLLLRVAYAAIHPGDVIGMALMPAIVRSGPARTAAVPGYDITAVVEDVWTPSTSSQDEVVQPRFQKGDKVIAFPPFDHIRTHGIGALQGIVPIPAKYAVKAPEGKSLRESAGLLLSGCTALQQVDETGLKSGQRVLVNGASGGVGTYALQIARETVGREGFVVAVCSGRNVEMVKGLGADEVLDYTQYADLAGELEKRYGGEKFDAVLDAYGSQALFSRCAGFLKEDRIYDAASIGYDGFDFWSVFTAGMTLFWNRVRPKSTWLGGTGRTWIAVSMFDPGVEMMERLVKMFAEGKIRVVVDSEWPFEKVLDAFDTVIGKHARGKVIVKVGDD</sequence>
<reference evidence="3" key="1">
    <citation type="submission" date="2023-06" db="EMBL/GenBank/DDBJ databases">
        <title>Genome-scale phylogeny and comparative genomics of the fungal order Sordariales.</title>
        <authorList>
            <consortium name="Lawrence Berkeley National Laboratory"/>
            <person name="Hensen N."/>
            <person name="Bonometti L."/>
            <person name="Westerberg I."/>
            <person name="Brannstrom I.O."/>
            <person name="Guillou S."/>
            <person name="Cros-Aarteil S."/>
            <person name="Calhoun S."/>
            <person name="Haridas S."/>
            <person name="Kuo A."/>
            <person name="Mondo S."/>
            <person name="Pangilinan J."/>
            <person name="Riley R."/>
            <person name="Labutti K."/>
            <person name="Andreopoulos B."/>
            <person name="Lipzen A."/>
            <person name="Chen C."/>
            <person name="Yanf M."/>
            <person name="Daum C."/>
            <person name="Ng V."/>
            <person name="Clum A."/>
            <person name="Steindorff A."/>
            <person name="Ohm R."/>
            <person name="Martin F."/>
            <person name="Silar P."/>
            <person name="Natvig D."/>
            <person name="Lalanne C."/>
            <person name="Gautier V."/>
            <person name="Ament-Velasquez S.L."/>
            <person name="Kruys A."/>
            <person name="Hutchinson M.I."/>
            <person name="Powell A.J."/>
            <person name="Barry K."/>
            <person name="Miller A.N."/>
            <person name="Grigoriev I.V."/>
            <person name="Debuchy R."/>
            <person name="Gladieux P."/>
            <person name="Thoren M.H."/>
            <person name="Johannesson H."/>
        </authorList>
    </citation>
    <scope>NUCLEOTIDE SEQUENCE</scope>
    <source>
        <strain evidence="3">CBS 606.72</strain>
    </source>
</reference>
<dbReference type="GO" id="GO:0008270">
    <property type="term" value="F:zinc ion binding"/>
    <property type="evidence" value="ECO:0007669"/>
    <property type="project" value="InterPro"/>
</dbReference>
<organism evidence="3 4">
    <name type="scientific">Immersiella caudata</name>
    <dbReference type="NCBI Taxonomy" id="314043"/>
    <lineage>
        <taxon>Eukaryota</taxon>
        <taxon>Fungi</taxon>
        <taxon>Dikarya</taxon>
        <taxon>Ascomycota</taxon>
        <taxon>Pezizomycotina</taxon>
        <taxon>Sordariomycetes</taxon>
        <taxon>Sordariomycetidae</taxon>
        <taxon>Sordariales</taxon>
        <taxon>Lasiosphaeriaceae</taxon>
        <taxon>Immersiella</taxon>
    </lineage>
</organism>
<evidence type="ECO:0000313" key="4">
    <source>
        <dbReference type="Proteomes" id="UP001175000"/>
    </source>
</evidence>
<dbReference type="EMBL" id="JAULSU010000004">
    <property type="protein sequence ID" value="KAK0619745.1"/>
    <property type="molecule type" value="Genomic_DNA"/>
</dbReference>
<dbReference type="Proteomes" id="UP001175000">
    <property type="component" value="Unassembled WGS sequence"/>
</dbReference>
<gene>
    <name evidence="3" type="ORF">B0T14DRAFT_554897</name>
</gene>
<dbReference type="PANTHER" id="PTHR11695:SF294">
    <property type="entry name" value="RETICULON-4-INTERACTING PROTEIN 1, MITOCHONDRIAL"/>
    <property type="match status" value="1"/>
</dbReference>
<dbReference type="PROSITE" id="PS01162">
    <property type="entry name" value="QOR_ZETA_CRYSTAL"/>
    <property type="match status" value="1"/>
</dbReference>
<keyword evidence="4" id="KW-1185">Reference proteome</keyword>
<dbReference type="InterPro" id="IPR002364">
    <property type="entry name" value="Quin_OxRdtase/zeta-crystal_CS"/>
</dbReference>
<dbReference type="InterPro" id="IPR036291">
    <property type="entry name" value="NAD(P)-bd_dom_sf"/>
</dbReference>
<name>A0AA40C006_9PEZI</name>
<dbReference type="SUPFAM" id="SSF51735">
    <property type="entry name" value="NAD(P)-binding Rossmann-fold domains"/>
    <property type="match status" value="1"/>
</dbReference>
<dbReference type="InterPro" id="IPR011032">
    <property type="entry name" value="GroES-like_sf"/>
</dbReference>
<dbReference type="PANTHER" id="PTHR11695">
    <property type="entry name" value="ALCOHOL DEHYDROGENASE RELATED"/>
    <property type="match status" value="1"/>
</dbReference>
<dbReference type="SMART" id="SM00829">
    <property type="entry name" value="PKS_ER"/>
    <property type="match status" value="1"/>
</dbReference>
<dbReference type="SUPFAM" id="SSF50129">
    <property type="entry name" value="GroES-like"/>
    <property type="match status" value="1"/>
</dbReference>
<evidence type="ECO:0000259" key="2">
    <source>
        <dbReference type="SMART" id="SM00829"/>
    </source>
</evidence>
<keyword evidence="1" id="KW-0560">Oxidoreductase</keyword>
<dbReference type="Gene3D" id="3.40.50.720">
    <property type="entry name" value="NAD(P)-binding Rossmann-like Domain"/>
    <property type="match status" value="1"/>
</dbReference>
<protein>
    <recommendedName>
        <fullName evidence="2">Enoyl reductase (ER) domain-containing protein</fullName>
    </recommendedName>
</protein>
<evidence type="ECO:0000256" key="1">
    <source>
        <dbReference type="ARBA" id="ARBA00023002"/>
    </source>
</evidence>
<dbReference type="AlphaFoldDB" id="A0AA40C006"/>
<dbReference type="InterPro" id="IPR020843">
    <property type="entry name" value="ER"/>
</dbReference>
<dbReference type="Pfam" id="PF13602">
    <property type="entry name" value="ADH_zinc_N_2"/>
    <property type="match status" value="1"/>
</dbReference>
<dbReference type="GO" id="GO:0005739">
    <property type="term" value="C:mitochondrion"/>
    <property type="evidence" value="ECO:0007669"/>
    <property type="project" value="TreeGrafter"/>
</dbReference>
<feature type="domain" description="Enoyl reductase (ER)" evidence="2">
    <location>
        <begin position="13"/>
        <end position="365"/>
    </location>
</feature>
<dbReference type="InterPro" id="IPR050700">
    <property type="entry name" value="YIM1/Zinc_Alcohol_DH_Fams"/>
</dbReference>
<dbReference type="GO" id="GO:0016491">
    <property type="term" value="F:oxidoreductase activity"/>
    <property type="evidence" value="ECO:0007669"/>
    <property type="project" value="UniProtKB-KW"/>
</dbReference>